<evidence type="ECO:0000313" key="3">
    <source>
        <dbReference type="Proteomes" id="UP000324222"/>
    </source>
</evidence>
<dbReference type="EMBL" id="VSRR010014125">
    <property type="protein sequence ID" value="MPC56646.1"/>
    <property type="molecule type" value="Genomic_DNA"/>
</dbReference>
<protein>
    <submittedName>
        <fullName evidence="2">Uncharacterized protein</fullName>
    </submittedName>
</protein>
<evidence type="ECO:0000256" key="1">
    <source>
        <dbReference type="SAM" id="MobiDB-lite"/>
    </source>
</evidence>
<comment type="caution">
    <text evidence="2">The sequence shown here is derived from an EMBL/GenBank/DDBJ whole genome shotgun (WGS) entry which is preliminary data.</text>
</comment>
<gene>
    <name evidence="2" type="ORF">E2C01_050611</name>
</gene>
<sequence length="144" mass="15936">MKDLKTSQNRSSGGPSSLPAPHCLAGTCHQAGSHGGTEVTQPMMKPRCLRPKKGKCSPGASVVRMVQLATAREPRPECPRPHVDGCLLGENNGLRGRCVQEKWCCRQRILVYWENRCSCQSVMPCSEENILHFEHQVVLSARNE</sequence>
<accession>A0A5B7GGG4</accession>
<dbReference type="Proteomes" id="UP000324222">
    <property type="component" value="Unassembled WGS sequence"/>
</dbReference>
<organism evidence="2 3">
    <name type="scientific">Portunus trituberculatus</name>
    <name type="common">Swimming crab</name>
    <name type="synonym">Neptunus trituberculatus</name>
    <dbReference type="NCBI Taxonomy" id="210409"/>
    <lineage>
        <taxon>Eukaryota</taxon>
        <taxon>Metazoa</taxon>
        <taxon>Ecdysozoa</taxon>
        <taxon>Arthropoda</taxon>
        <taxon>Crustacea</taxon>
        <taxon>Multicrustacea</taxon>
        <taxon>Malacostraca</taxon>
        <taxon>Eumalacostraca</taxon>
        <taxon>Eucarida</taxon>
        <taxon>Decapoda</taxon>
        <taxon>Pleocyemata</taxon>
        <taxon>Brachyura</taxon>
        <taxon>Eubrachyura</taxon>
        <taxon>Portunoidea</taxon>
        <taxon>Portunidae</taxon>
        <taxon>Portuninae</taxon>
        <taxon>Portunus</taxon>
    </lineage>
</organism>
<feature type="compositionally biased region" description="Polar residues" evidence="1">
    <location>
        <begin position="1"/>
        <end position="15"/>
    </location>
</feature>
<keyword evidence="3" id="KW-1185">Reference proteome</keyword>
<proteinExistence type="predicted"/>
<evidence type="ECO:0000313" key="2">
    <source>
        <dbReference type="EMBL" id="MPC56646.1"/>
    </source>
</evidence>
<reference evidence="2 3" key="1">
    <citation type="submission" date="2019-05" db="EMBL/GenBank/DDBJ databases">
        <title>Another draft genome of Portunus trituberculatus and its Hox gene families provides insights of decapod evolution.</title>
        <authorList>
            <person name="Jeong J.-H."/>
            <person name="Song I."/>
            <person name="Kim S."/>
            <person name="Choi T."/>
            <person name="Kim D."/>
            <person name="Ryu S."/>
            <person name="Kim W."/>
        </authorList>
    </citation>
    <scope>NUCLEOTIDE SEQUENCE [LARGE SCALE GENOMIC DNA]</scope>
    <source>
        <tissue evidence="2">Muscle</tissue>
    </source>
</reference>
<dbReference type="AlphaFoldDB" id="A0A5B7GGG4"/>
<feature type="region of interest" description="Disordered" evidence="1">
    <location>
        <begin position="1"/>
        <end position="20"/>
    </location>
</feature>
<name>A0A5B7GGG4_PORTR</name>